<evidence type="ECO:0000313" key="1">
    <source>
        <dbReference type="EMBL" id="KAK3704376.1"/>
    </source>
</evidence>
<dbReference type="EMBL" id="JAWDGP010007799">
    <property type="protein sequence ID" value="KAK3704376.1"/>
    <property type="molecule type" value="Genomic_DNA"/>
</dbReference>
<proteinExistence type="predicted"/>
<name>A0AAE0XR71_9GAST</name>
<evidence type="ECO:0000313" key="2">
    <source>
        <dbReference type="Proteomes" id="UP001283361"/>
    </source>
</evidence>
<gene>
    <name evidence="1" type="ORF">RRG08_012440</name>
</gene>
<dbReference type="Pfam" id="PF10217">
    <property type="entry name" value="DUF2039"/>
    <property type="match status" value="1"/>
</dbReference>
<accession>A0AAE0XR71</accession>
<protein>
    <submittedName>
        <fullName evidence="1">Uncharacterized protein</fullName>
    </submittedName>
</protein>
<dbReference type="InterPro" id="IPR019351">
    <property type="entry name" value="DUF2039"/>
</dbReference>
<organism evidence="1 2">
    <name type="scientific">Elysia crispata</name>
    <name type="common">lettuce slug</name>
    <dbReference type="NCBI Taxonomy" id="231223"/>
    <lineage>
        <taxon>Eukaryota</taxon>
        <taxon>Metazoa</taxon>
        <taxon>Spiralia</taxon>
        <taxon>Lophotrochozoa</taxon>
        <taxon>Mollusca</taxon>
        <taxon>Gastropoda</taxon>
        <taxon>Heterobranchia</taxon>
        <taxon>Euthyneura</taxon>
        <taxon>Panpulmonata</taxon>
        <taxon>Sacoglossa</taxon>
        <taxon>Placobranchoidea</taxon>
        <taxon>Plakobranchidae</taxon>
        <taxon>Elysia</taxon>
    </lineage>
</organism>
<reference evidence="1" key="1">
    <citation type="journal article" date="2023" name="G3 (Bethesda)">
        <title>A reference genome for the long-term kleptoplast-retaining sea slug Elysia crispata morphotype clarki.</title>
        <authorList>
            <person name="Eastman K.E."/>
            <person name="Pendleton A.L."/>
            <person name="Shaikh M.A."/>
            <person name="Suttiyut T."/>
            <person name="Ogas R."/>
            <person name="Tomko P."/>
            <person name="Gavelis G."/>
            <person name="Widhalm J.R."/>
            <person name="Wisecaver J.H."/>
        </authorList>
    </citation>
    <scope>NUCLEOTIDE SEQUENCE</scope>
    <source>
        <strain evidence="1">ECLA1</strain>
    </source>
</reference>
<comment type="caution">
    <text evidence="1">The sequence shown here is derived from an EMBL/GenBank/DDBJ whole genome shotgun (WGS) entry which is preliminary data.</text>
</comment>
<dbReference type="Proteomes" id="UP001283361">
    <property type="component" value="Unassembled WGS sequence"/>
</dbReference>
<dbReference type="PANTHER" id="PTHR22876">
    <property type="entry name" value="ZGC:101016"/>
    <property type="match status" value="1"/>
</dbReference>
<dbReference type="AlphaFoldDB" id="A0AAE0XR71"/>
<sequence>MIKSLTPEGICQRCKDIIDWKIKYKKYKPLTQPSTCVRCHNKTVKRAYYTVCQPCATAAEVCAKCNVKQTVVIEPSPSEQEKNQQDKERHFELRQLKERERRTFLRHSQKGDTSTVMPSGAEKVFDEDEEEHIDDDGDDNDDMNQFLEHHNIDGSYGEENCCSGTLRLTQSKCNCSWMIQDTSHFLN</sequence>
<dbReference type="PANTHER" id="PTHR22876:SF5">
    <property type="entry name" value="CHROMOSOME 9 OPEN READING FRAME 85"/>
    <property type="match status" value="1"/>
</dbReference>
<keyword evidence="2" id="KW-1185">Reference proteome</keyword>